<accession>A0ABT7ZBE3</accession>
<comment type="caution">
    <text evidence="2">The sequence shown here is derived from an EMBL/GenBank/DDBJ whole genome shotgun (WGS) entry which is preliminary data.</text>
</comment>
<evidence type="ECO:0000313" key="2">
    <source>
        <dbReference type="EMBL" id="MDN3296812.1"/>
    </source>
</evidence>
<proteinExistence type="predicted"/>
<feature type="domain" description="DUF397" evidence="1">
    <location>
        <begin position="16"/>
        <end position="68"/>
    </location>
</feature>
<sequence>MEFSNGMRAGALNAVTWTKSSHSNATGNCVELAALPDGNVAVRNSRDPQGPALIYTRDEIAAFVAGARDGDFDFVLG</sequence>
<keyword evidence="3" id="KW-1185">Reference proteome</keyword>
<evidence type="ECO:0000259" key="1">
    <source>
        <dbReference type="Pfam" id="PF04149"/>
    </source>
</evidence>
<dbReference type="Proteomes" id="UP001174050">
    <property type="component" value="Unassembled WGS sequence"/>
</dbReference>
<dbReference type="Pfam" id="PF04149">
    <property type="entry name" value="DUF397"/>
    <property type="match status" value="1"/>
</dbReference>
<dbReference type="InterPro" id="IPR007278">
    <property type="entry name" value="DUF397"/>
</dbReference>
<protein>
    <submittedName>
        <fullName evidence="2">DUF397 domain-containing protein</fullName>
    </submittedName>
</protein>
<dbReference type="RefSeq" id="WP_290114135.1">
    <property type="nucleotide sequence ID" value="NZ_JAUEPL010000039.1"/>
</dbReference>
<evidence type="ECO:0000313" key="3">
    <source>
        <dbReference type="Proteomes" id="UP001174050"/>
    </source>
</evidence>
<name>A0ABT7ZBE3_9ACTN</name>
<dbReference type="EMBL" id="JAUEPL010000039">
    <property type="protein sequence ID" value="MDN3296812.1"/>
    <property type="molecule type" value="Genomic_DNA"/>
</dbReference>
<organism evidence="2 3">
    <name type="scientific">Streptomyces ficellus</name>
    <dbReference type="NCBI Taxonomy" id="1977088"/>
    <lineage>
        <taxon>Bacteria</taxon>
        <taxon>Bacillati</taxon>
        <taxon>Actinomycetota</taxon>
        <taxon>Actinomycetes</taxon>
        <taxon>Kitasatosporales</taxon>
        <taxon>Streptomycetaceae</taxon>
        <taxon>Streptomyces</taxon>
    </lineage>
</organism>
<reference evidence="2" key="1">
    <citation type="submission" date="2023-06" db="EMBL/GenBank/DDBJ databases">
        <title>WGS-Sequencing of Streptomyces ficellus isolate 21 collected from sand in Gara Djebilet Iron Mine in Algeria.</title>
        <authorList>
            <person name="Zegers G.P."/>
            <person name="Gomez A."/>
            <person name="Gueddou A."/>
            <person name="Zahara A.F."/>
            <person name="Worth M."/>
            <person name="Sevigny J.L."/>
            <person name="Tisa L."/>
        </authorList>
    </citation>
    <scope>NUCLEOTIDE SEQUENCE</scope>
    <source>
        <strain evidence="2">AS11</strain>
    </source>
</reference>
<gene>
    <name evidence="2" type="ORF">QWM81_22745</name>
</gene>